<organism evidence="1 2">
    <name type="scientific">Yersinia enterocolitica subsp. palearctica serotype O:3 (strain DSM 13030 / CIP 106945 / Y11)</name>
    <dbReference type="NCBI Taxonomy" id="930944"/>
    <lineage>
        <taxon>Bacteria</taxon>
        <taxon>Pseudomonadati</taxon>
        <taxon>Pseudomonadota</taxon>
        <taxon>Gammaproteobacteria</taxon>
        <taxon>Enterobacterales</taxon>
        <taxon>Yersiniaceae</taxon>
        <taxon>Yersinia</taxon>
    </lineage>
</organism>
<accession>A0A0H3NPQ0</accession>
<protein>
    <submittedName>
        <fullName evidence="1">Uncharacterized protein</fullName>
    </submittedName>
</protein>
<name>A0A0H3NPQ0_YERE1</name>
<evidence type="ECO:0000313" key="2">
    <source>
        <dbReference type="Proteomes" id="UP000008084"/>
    </source>
</evidence>
<dbReference type="Proteomes" id="UP000008084">
    <property type="component" value="Chromosome"/>
</dbReference>
<dbReference type="PATRIC" id="fig|930944.6.peg.1080"/>
<evidence type="ECO:0000313" key="1">
    <source>
        <dbReference type="EMBL" id="CBY27089.1"/>
    </source>
</evidence>
<gene>
    <name evidence="1" type="ordered locus">Y11_10921</name>
</gene>
<reference evidence="1 2" key="1">
    <citation type="journal article" date="2011" name="J. Bacteriol.">
        <title>Complete genome sequence of Yersinia enterocolitica subsp. palearctica serogroup O:3.</title>
        <authorList>
            <person name="Batzilla J."/>
            <person name="Hoper D."/>
            <person name="Antonenka U."/>
            <person name="Heesemann J."/>
            <person name="Rakin A."/>
        </authorList>
    </citation>
    <scope>NUCLEOTIDE SEQUENCE [LARGE SCALE GENOMIC DNA]</scope>
    <source>
        <strain evidence="2">DSM 13030 / CIP 106945 / Y11</strain>
    </source>
</reference>
<dbReference type="EMBL" id="FR729477">
    <property type="protein sequence ID" value="CBY27089.1"/>
    <property type="molecule type" value="Genomic_DNA"/>
</dbReference>
<proteinExistence type="predicted"/>
<dbReference type="KEGG" id="yey:Y11_10921"/>
<dbReference type="HOGENOM" id="CLU_3319572_0_0_6"/>
<dbReference type="AlphaFoldDB" id="A0A0H3NPQ0"/>
<sequence length="39" mass="4480">MRKIFAGKNLIMSISLLEQKQKQPHTETVFATLTTNHHS</sequence>